<feature type="domain" description="Transketolase-like pyrimidine-binding" evidence="1">
    <location>
        <begin position="1"/>
        <end position="164"/>
    </location>
</feature>
<keyword evidence="3" id="KW-1185">Reference proteome</keyword>
<comment type="caution">
    <text evidence="2">The sequence shown here is derived from an EMBL/GenBank/DDBJ whole genome shotgun (WGS) entry which is preliminary data.</text>
</comment>
<organism evidence="2 3">
    <name type="scientific">Arcicella aquatica</name>
    <dbReference type="NCBI Taxonomy" id="217141"/>
    <lineage>
        <taxon>Bacteria</taxon>
        <taxon>Pseudomonadati</taxon>
        <taxon>Bacteroidota</taxon>
        <taxon>Cytophagia</taxon>
        <taxon>Cytophagales</taxon>
        <taxon>Flectobacillaceae</taxon>
        <taxon>Arcicella</taxon>
    </lineage>
</organism>
<dbReference type="Gene3D" id="3.40.50.920">
    <property type="match status" value="1"/>
</dbReference>
<evidence type="ECO:0000259" key="1">
    <source>
        <dbReference type="SMART" id="SM00861"/>
    </source>
</evidence>
<accession>A0ABU5QP49</accession>
<dbReference type="RefSeq" id="WP_323250235.1">
    <property type="nucleotide sequence ID" value="NZ_JAYFUL010000021.1"/>
</dbReference>
<evidence type="ECO:0000313" key="2">
    <source>
        <dbReference type="EMBL" id="MEA5258847.1"/>
    </source>
</evidence>
<dbReference type="Pfam" id="PF02779">
    <property type="entry name" value="Transket_pyr"/>
    <property type="match status" value="1"/>
</dbReference>
<dbReference type="CDD" id="cd07033">
    <property type="entry name" value="TPP_PYR_DXS_TK_like"/>
    <property type="match status" value="1"/>
</dbReference>
<dbReference type="Proteomes" id="UP001304671">
    <property type="component" value="Unassembled WGS sequence"/>
</dbReference>
<sequence length="305" mass="33660">MRREFSDAIEKIALEDEKVVFITGDLGYNALENLQKKMGKRFINAGVAEQNMVGLAAGMAYKGFKVFCYSIAPFVVYRCWEQFRNDVCLHNLPVFLVGNGGGYGYGIMGSSHHAIEDLAGLSSLQNVKCWIPAFSDEVEPFVNQIISEGRPAYLRLGAGKSTPSLEKDFDSIKLLIKPNNAKASIVALGPIVGNVIKVLQNEAFKDKFNLFTAYQLPLKVESEAFAIIQEAKNVLVVEEHVSIGGLAQQLSIQLLENGISLNKFISLRAEGYPDGFYGDQGFHQAQSGLDEKNIAEKLRLLLDIF</sequence>
<dbReference type="InterPro" id="IPR051157">
    <property type="entry name" value="PDH/Transketolase"/>
</dbReference>
<protein>
    <submittedName>
        <fullName evidence="2">Transketolase</fullName>
    </submittedName>
</protein>
<dbReference type="PANTHER" id="PTHR43825:SF5">
    <property type="entry name" value="HYPOTHETICAL TRANSKETOLASE FAMILY PROTEIN"/>
    <property type="match status" value="1"/>
</dbReference>
<dbReference type="Gene3D" id="3.40.50.970">
    <property type="match status" value="1"/>
</dbReference>
<dbReference type="InterPro" id="IPR009014">
    <property type="entry name" value="Transketo_C/PFOR_II"/>
</dbReference>
<name>A0ABU5QP49_9BACT</name>
<dbReference type="SMART" id="SM00861">
    <property type="entry name" value="Transket_pyr"/>
    <property type="match status" value="1"/>
</dbReference>
<evidence type="ECO:0000313" key="3">
    <source>
        <dbReference type="Proteomes" id="UP001304671"/>
    </source>
</evidence>
<dbReference type="InterPro" id="IPR005475">
    <property type="entry name" value="Transketolase-like_Pyr-bd"/>
</dbReference>
<gene>
    <name evidence="2" type="ORF">VB264_13705</name>
</gene>
<dbReference type="InterPro" id="IPR029061">
    <property type="entry name" value="THDP-binding"/>
</dbReference>
<dbReference type="SUPFAM" id="SSF52518">
    <property type="entry name" value="Thiamin diphosphate-binding fold (THDP-binding)"/>
    <property type="match status" value="1"/>
</dbReference>
<proteinExistence type="predicted"/>
<dbReference type="PANTHER" id="PTHR43825">
    <property type="entry name" value="PYRUVATE DEHYDROGENASE E1 COMPONENT"/>
    <property type="match status" value="1"/>
</dbReference>
<dbReference type="EMBL" id="JAYFUL010000021">
    <property type="protein sequence ID" value="MEA5258847.1"/>
    <property type="molecule type" value="Genomic_DNA"/>
</dbReference>
<dbReference type="SUPFAM" id="SSF52922">
    <property type="entry name" value="TK C-terminal domain-like"/>
    <property type="match status" value="1"/>
</dbReference>
<reference evidence="2 3" key="1">
    <citation type="submission" date="2023-12" db="EMBL/GenBank/DDBJ databases">
        <title>Novel species of the genus Arcicella isolated from rivers.</title>
        <authorList>
            <person name="Lu H."/>
        </authorList>
    </citation>
    <scope>NUCLEOTIDE SEQUENCE [LARGE SCALE GENOMIC DNA]</scope>
    <source>
        <strain evidence="2 3">LMG 21963</strain>
    </source>
</reference>